<dbReference type="PANTHER" id="PTHR43081:SF1">
    <property type="entry name" value="ADENYLATE CYCLASE, TERMINAL-DIFFERENTIATION SPECIFIC"/>
    <property type="match status" value="1"/>
</dbReference>
<dbReference type="STRING" id="617002.SAMN05660653_03102"/>
<dbReference type="PROSITE" id="PS50125">
    <property type="entry name" value="GUANYLATE_CYCLASE_2"/>
    <property type="match status" value="1"/>
</dbReference>
<feature type="domain" description="HAMP" evidence="2">
    <location>
        <begin position="218"/>
        <end position="270"/>
    </location>
</feature>
<dbReference type="Pfam" id="PF00211">
    <property type="entry name" value="Guanylate_cyc"/>
    <property type="match status" value="1"/>
</dbReference>
<proteinExistence type="predicted"/>
<dbReference type="PROSITE" id="PS50885">
    <property type="entry name" value="HAMP"/>
    <property type="match status" value="1"/>
</dbReference>
<protein>
    <submittedName>
        <fullName evidence="3">Adenylate cyclase</fullName>
    </submittedName>
</protein>
<keyword evidence="4" id="KW-1185">Reference proteome</keyword>
<gene>
    <name evidence="3" type="ORF">SAMN05660653_03102</name>
</gene>
<evidence type="ECO:0000313" key="4">
    <source>
        <dbReference type="Proteomes" id="UP000198771"/>
    </source>
</evidence>
<feature type="domain" description="Guanylate cyclase" evidence="1">
    <location>
        <begin position="302"/>
        <end position="434"/>
    </location>
</feature>
<dbReference type="InterPro" id="IPR050697">
    <property type="entry name" value="Adenylyl/Guanylyl_Cyclase_3/4"/>
</dbReference>
<reference evidence="3 4" key="1">
    <citation type="submission" date="2016-10" db="EMBL/GenBank/DDBJ databases">
        <authorList>
            <person name="de Groot N.N."/>
        </authorList>
    </citation>
    <scope>NUCLEOTIDE SEQUENCE [LARGE SCALE GENOMIC DNA]</scope>
    <source>
        <strain evidence="3 4">ASO4-2</strain>
    </source>
</reference>
<dbReference type="InterPro" id="IPR001054">
    <property type="entry name" value="A/G_cyclase"/>
</dbReference>
<dbReference type="Proteomes" id="UP000198771">
    <property type="component" value="Unassembled WGS sequence"/>
</dbReference>
<sequence length="485" mass="53245">MRLSVKLFFGILLIAFMASGATGSYFYFQAKNALLDSIRQQLKATAKMASMLVDGDVLQQLTHPSQMTSPEYFAIQDLMGAIAQSNEEYLYAYTMRLENGQVRFIVDSPAHDDDGDGVFSDDELPEPLGALYPDPPEELIHGFVRPSSDQHPHHDQWGTTMSGYAPILNGSGQPIGLIGIDMSIDRVESKLASIRRAGLVSLGIALLVAVLMGWYFSRRIFQPLVAMQHALARVGEGDYSIQLDESGRDEIAASAKTYNAMARELQEKALMKASLGKVLNTRAMQHLLANRLKLGGEIYPVTVLVCDLRGFSRLSQKLPPKLLVGLLNDYFTVMVEIIQKHGGMVDKFVGDMVLAVFGHPVPLEEEQQAALKAAREMIARCDALNQELHLGHDLLLENSVGLDSGTVLAGNIGSPERMEYTVIGHAVNVAARVERLTRVLDVRLAVSTDFIAAHGDGHNLTNIGPRSLPGMDLTMEVYVEEKEKK</sequence>
<dbReference type="OrthoDB" id="9806735at2"/>
<evidence type="ECO:0000259" key="2">
    <source>
        <dbReference type="PROSITE" id="PS50885"/>
    </source>
</evidence>
<dbReference type="GO" id="GO:0016020">
    <property type="term" value="C:membrane"/>
    <property type="evidence" value="ECO:0007669"/>
    <property type="project" value="InterPro"/>
</dbReference>
<dbReference type="CDD" id="cd06225">
    <property type="entry name" value="HAMP"/>
    <property type="match status" value="1"/>
</dbReference>
<dbReference type="SUPFAM" id="SSF55073">
    <property type="entry name" value="Nucleotide cyclase"/>
    <property type="match status" value="1"/>
</dbReference>
<dbReference type="InterPro" id="IPR003660">
    <property type="entry name" value="HAMP_dom"/>
</dbReference>
<dbReference type="Pfam" id="PF00672">
    <property type="entry name" value="HAMP"/>
    <property type="match status" value="1"/>
</dbReference>
<dbReference type="PANTHER" id="PTHR43081">
    <property type="entry name" value="ADENYLATE CYCLASE, TERMINAL-DIFFERENTIATION SPECIFIC-RELATED"/>
    <property type="match status" value="1"/>
</dbReference>
<evidence type="ECO:0000259" key="1">
    <source>
        <dbReference type="PROSITE" id="PS50125"/>
    </source>
</evidence>
<dbReference type="SMART" id="SM00304">
    <property type="entry name" value="HAMP"/>
    <property type="match status" value="1"/>
</dbReference>
<dbReference type="Gene3D" id="3.30.70.1230">
    <property type="entry name" value="Nucleotide cyclase"/>
    <property type="match status" value="1"/>
</dbReference>
<dbReference type="CDD" id="cd07302">
    <property type="entry name" value="CHD"/>
    <property type="match status" value="1"/>
</dbReference>
<dbReference type="SUPFAM" id="SSF158472">
    <property type="entry name" value="HAMP domain-like"/>
    <property type="match status" value="1"/>
</dbReference>
<dbReference type="RefSeq" id="WP_092123726.1">
    <property type="nucleotide sequence ID" value="NZ_FMXO01000022.1"/>
</dbReference>
<organism evidence="3 4">
    <name type="scientific">Desulfonatronum thiosulfatophilum</name>
    <dbReference type="NCBI Taxonomy" id="617002"/>
    <lineage>
        <taxon>Bacteria</taxon>
        <taxon>Pseudomonadati</taxon>
        <taxon>Thermodesulfobacteriota</taxon>
        <taxon>Desulfovibrionia</taxon>
        <taxon>Desulfovibrionales</taxon>
        <taxon>Desulfonatronaceae</taxon>
        <taxon>Desulfonatronum</taxon>
    </lineage>
</organism>
<accession>A0A1G6ESJ4</accession>
<name>A0A1G6ESJ4_9BACT</name>
<dbReference type="GO" id="GO:0035556">
    <property type="term" value="P:intracellular signal transduction"/>
    <property type="evidence" value="ECO:0007669"/>
    <property type="project" value="InterPro"/>
</dbReference>
<dbReference type="Gene3D" id="6.10.340.10">
    <property type="match status" value="1"/>
</dbReference>
<evidence type="ECO:0000313" key="3">
    <source>
        <dbReference type="EMBL" id="SDB60457.1"/>
    </source>
</evidence>
<dbReference type="GO" id="GO:0004016">
    <property type="term" value="F:adenylate cyclase activity"/>
    <property type="evidence" value="ECO:0007669"/>
    <property type="project" value="UniProtKB-ARBA"/>
</dbReference>
<dbReference type="InterPro" id="IPR029787">
    <property type="entry name" value="Nucleotide_cyclase"/>
</dbReference>
<dbReference type="GO" id="GO:0009190">
    <property type="term" value="P:cyclic nucleotide biosynthetic process"/>
    <property type="evidence" value="ECO:0007669"/>
    <property type="project" value="InterPro"/>
</dbReference>
<dbReference type="EMBL" id="FMXO01000022">
    <property type="protein sequence ID" value="SDB60457.1"/>
    <property type="molecule type" value="Genomic_DNA"/>
</dbReference>
<dbReference type="SMART" id="SM00044">
    <property type="entry name" value="CYCc"/>
    <property type="match status" value="1"/>
</dbReference>
<dbReference type="AlphaFoldDB" id="A0A1G6ESJ4"/>